<evidence type="ECO:0000259" key="4">
    <source>
        <dbReference type="PROSITE" id="PS50089"/>
    </source>
</evidence>
<dbReference type="GO" id="GO:0005886">
    <property type="term" value="C:plasma membrane"/>
    <property type="evidence" value="ECO:0007669"/>
    <property type="project" value="TreeGrafter"/>
</dbReference>
<feature type="compositionally biased region" description="Low complexity" evidence="2">
    <location>
        <begin position="89"/>
        <end position="100"/>
    </location>
</feature>
<feature type="region of interest" description="Disordered" evidence="2">
    <location>
        <begin position="86"/>
        <end position="105"/>
    </location>
</feature>
<dbReference type="CDD" id="cd16566">
    <property type="entry name" value="RING-HC_RSPRY1"/>
    <property type="match status" value="1"/>
</dbReference>
<feature type="compositionally biased region" description="Low complexity" evidence="2">
    <location>
        <begin position="296"/>
        <end position="342"/>
    </location>
</feature>
<protein>
    <recommendedName>
        <fullName evidence="4">RING-type domain-containing protein</fullName>
    </recommendedName>
</protein>
<dbReference type="GO" id="GO:0008270">
    <property type="term" value="F:zinc ion binding"/>
    <property type="evidence" value="ECO:0007669"/>
    <property type="project" value="UniProtKB-KW"/>
</dbReference>
<accession>W7G2Q6</accession>
<dbReference type="InterPro" id="IPR024162">
    <property type="entry name" value="Adaptor_Cbl"/>
</dbReference>
<feature type="transmembrane region" description="Helical" evidence="3">
    <location>
        <begin position="656"/>
        <end position="680"/>
    </location>
</feature>
<dbReference type="GO" id="GO:0007165">
    <property type="term" value="P:signal transduction"/>
    <property type="evidence" value="ECO:0007669"/>
    <property type="project" value="TreeGrafter"/>
</dbReference>
<dbReference type="Proteomes" id="UP000030666">
    <property type="component" value="Unassembled WGS sequence"/>
</dbReference>
<dbReference type="AlphaFoldDB" id="W7G2Q6"/>
<keyword evidence="3" id="KW-1133">Transmembrane helix</keyword>
<keyword evidence="1" id="KW-0479">Metal-binding</keyword>
<dbReference type="GO" id="GO:0017124">
    <property type="term" value="F:SH3 domain binding"/>
    <property type="evidence" value="ECO:0007669"/>
    <property type="project" value="TreeGrafter"/>
</dbReference>
<keyword evidence="3" id="KW-0812">Transmembrane</keyword>
<dbReference type="PANTHER" id="PTHR23007:SF11">
    <property type="entry name" value="E3 UBIQUITIN-PROTEIN LIGASE CBL"/>
    <property type="match status" value="1"/>
</dbReference>
<feature type="region of interest" description="Disordered" evidence="2">
    <location>
        <begin position="769"/>
        <end position="803"/>
    </location>
</feature>
<proteinExistence type="predicted"/>
<dbReference type="InterPro" id="IPR013083">
    <property type="entry name" value="Znf_RING/FYVE/PHD"/>
</dbReference>
<dbReference type="InterPro" id="IPR001841">
    <property type="entry name" value="Znf_RING"/>
</dbReference>
<dbReference type="EMBL" id="KE123504">
    <property type="protein sequence ID" value="EUT82974.1"/>
    <property type="molecule type" value="Genomic_DNA"/>
</dbReference>
<dbReference type="GO" id="GO:0023051">
    <property type="term" value="P:regulation of signaling"/>
    <property type="evidence" value="ECO:0007669"/>
    <property type="project" value="InterPro"/>
</dbReference>
<gene>
    <name evidence="5" type="ORF">PFAG_03723</name>
</gene>
<keyword evidence="1" id="KW-0862">Zinc</keyword>
<keyword evidence="1" id="KW-0863">Zinc-finger</keyword>
<feature type="transmembrane region" description="Helical" evidence="3">
    <location>
        <begin position="853"/>
        <end position="870"/>
    </location>
</feature>
<dbReference type="PROSITE" id="PS50089">
    <property type="entry name" value="ZF_RING_2"/>
    <property type="match status" value="1"/>
</dbReference>
<feature type="compositionally biased region" description="Basic and acidic residues" evidence="2">
    <location>
        <begin position="281"/>
        <end position="295"/>
    </location>
</feature>
<name>W7G2Q6_PLAFA</name>
<dbReference type="GO" id="GO:0061630">
    <property type="term" value="F:ubiquitin protein ligase activity"/>
    <property type="evidence" value="ECO:0007669"/>
    <property type="project" value="TreeGrafter"/>
</dbReference>
<feature type="domain" description="RING-type" evidence="4">
    <location>
        <begin position="1020"/>
        <end position="1066"/>
    </location>
</feature>
<reference evidence="5" key="1">
    <citation type="submission" date="2013-02" db="EMBL/GenBank/DDBJ databases">
        <title>The Genome Sequence of Plasmodium falciparum Santa Lucia.</title>
        <authorList>
            <consortium name="The Broad Institute Genome Sequencing Platform"/>
            <consortium name="The Broad Institute Genome Sequencing Center for Infectious Disease"/>
            <person name="Neafsey D."/>
            <person name="Cheeseman I."/>
            <person name="Volkman S."/>
            <person name="Adams J."/>
            <person name="Walker B."/>
            <person name="Young S.K."/>
            <person name="Zeng Q."/>
            <person name="Gargeya S."/>
            <person name="Fitzgerald M."/>
            <person name="Haas B."/>
            <person name="Abouelleil A."/>
            <person name="Alvarado L."/>
            <person name="Arachchi H.M."/>
            <person name="Berlin A.M."/>
            <person name="Chapman S.B."/>
            <person name="Dewar J."/>
            <person name="Goldberg J."/>
            <person name="Griggs A."/>
            <person name="Gujja S."/>
            <person name="Hansen M."/>
            <person name="Howarth C."/>
            <person name="Imamovic A."/>
            <person name="Larimer J."/>
            <person name="McCowan C."/>
            <person name="Murphy C."/>
            <person name="Neiman D."/>
            <person name="Pearson M."/>
            <person name="Priest M."/>
            <person name="Roberts A."/>
            <person name="Saif S."/>
            <person name="Shea T."/>
            <person name="Sisk P."/>
            <person name="Sykes S."/>
            <person name="Wortman J."/>
            <person name="Nusbaum C."/>
            <person name="Birren B."/>
        </authorList>
    </citation>
    <scope>NUCLEOTIDE SEQUENCE [LARGE SCALE GENOMIC DNA]</scope>
    <source>
        <strain evidence="5">Santa Lucia</strain>
    </source>
</reference>
<organism evidence="5">
    <name type="scientific">Plasmodium falciparum Santa Lucia</name>
    <dbReference type="NCBI Taxonomy" id="478859"/>
    <lineage>
        <taxon>Eukaryota</taxon>
        <taxon>Sar</taxon>
        <taxon>Alveolata</taxon>
        <taxon>Apicomplexa</taxon>
        <taxon>Aconoidasida</taxon>
        <taxon>Haemosporida</taxon>
        <taxon>Plasmodiidae</taxon>
        <taxon>Plasmodium</taxon>
        <taxon>Plasmodium (Laverania)</taxon>
    </lineage>
</organism>
<evidence type="ECO:0000256" key="1">
    <source>
        <dbReference type="PROSITE-ProRule" id="PRU00175"/>
    </source>
</evidence>
<evidence type="ECO:0000313" key="5">
    <source>
        <dbReference type="EMBL" id="EUT82974.1"/>
    </source>
</evidence>
<dbReference type="SMART" id="SM00184">
    <property type="entry name" value="RING"/>
    <property type="match status" value="1"/>
</dbReference>
<dbReference type="GO" id="GO:0045121">
    <property type="term" value="C:membrane raft"/>
    <property type="evidence" value="ECO:0007669"/>
    <property type="project" value="TreeGrafter"/>
</dbReference>
<feature type="region of interest" description="Disordered" evidence="2">
    <location>
        <begin position="263"/>
        <end position="356"/>
    </location>
</feature>
<dbReference type="Gene3D" id="3.30.40.10">
    <property type="entry name" value="Zinc/RING finger domain, C3HC4 (zinc finger)"/>
    <property type="match status" value="1"/>
</dbReference>
<feature type="transmembrane region" description="Helical" evidence="3">
    <location>
        <begin position="441"/>
        <end position="459"/>
    </location>
</feature>
<dbReference type="Pfam" id="PF13920">
    <property type="entry name" value="zf-C3HC4_3"/>
    <property type="match status" value="1"/>
</dbReference>
<evidence type="ECO:0000256" key="3">
    <source>
        <dbReference type="SAM" id="Phobius"/>
    </source>
</evidence>
<feature type="compositionally biased region" description="Basic and acidic residues" evidence="2">
    <location>
        <begin position="344"/>
        <end position="353"/>
    </location>
</feature>
<dbReference type="OrthoDB" id="10017393at2759"/>
<feature type="transmembrane region" description="Helical" evidence="3">
    <location>
        <begin position="608"/>
        <end position="635"/>
    </location>
</feature>
<dbReference type="SUPFAM" id="SSF57850">
    <property type="entry name" value="RING/U-box"/>
    <property type="match status" value="1"/>
</dbReference>
<sequence length="1095" mass="129319">MIKKRKKKKKEEKEKEEKYSFMNISSFNRKCNKEKYHFFNTAMNIKKKYICDDNNITLVGNNINENKNNIKVNKNNIKENKNNIKKNKNNINENKNNINENKNDINENKNNICQKAKEQSSLLNLNIRKEKNEHEYFINDDIFISTIKENELNNIHINKTCTLQDVEYYNVHLKNKFYKTYIHSYDNKMLNVDEEGEYDRNENINRNESIHIVNASGYMHESIHDVSHNYEGNLTNNNNIIESDILENNIKINSNITNNNVINSSNQDNDVHVNVPSQNNYEEKKEECQQKERTNESINNINSDNNKNDIHNVNNNNNNYDNINNYDNTNNNSDIIDSSNVSPREGENEHNSRETSNINNRGISFIENGHSNVSNEDDLNYYVITIRELRTNDINRRDDDNISIEDEHIYSFTKCFISKILGYDIKPDLEEYNMNKIIRSLLFILMLFILFCTEFLFVYNNLLKIKVDSKLVMIESNYNPTFVSNFLYQFNENDLKKSLVTENIIKEEIGKGNFMLYNNMCVIMNKLNINCNNFSDYYKINDNNENTEHLIEKSIKIFQELNNKKIFVYKMKESLFAKCNDVSNKNLNNDDNYIFIYVSEKKILKISVLFLILTIFFLCLRIALIISRILYDIILFIYMKGFRLSIESKKKYLSKYIWSVSTLYLLEIILGDECIVWWLHDIDPIFSYHFQYFIWIISLFCFATYVLHKILKTCASRWDRTNDRENIDNHGNHTDGNTLFGNPIIINPLNDGPEPRTTRYENSANVNLTTTTTTNNNNNNNNDNNNDNNDNNINNYHNNNNNNNNVYTEFPNNTNNNINYTSISLSLKCVHDFLYGANIMFACIFLLLNLSKVPVITIIVTSVVLFIDILNDTYLEQVHLTSTITNTTFQRPRRKRFYIIENKKKKNFKNIFLMRINEHTYRDVTVDTINKKEKKNKVNNQIPFNHKNNNKYWDNKNGIFNIRNIINNKYLNKKKKSLKKTVNKNNENDVQDEINNNNSNNNLPENYELNNSIIATYEYCEICDERNKNVVLHPCMHGGFCEACIRCMIFNSLKLKDTYPCCPLCRNPIENVYKISYEDDERKVQATNILTIKRK</sequence>
<keyword evidence="3" id="KW-0472">Membrane</keyword>
<feature type="transmembrane region" description="Helical" evidence="3">
    <location>
        <begin position="692"/>
        <end position="711"/>
    </location>
</feature>
<evidence type="ECO:0000256" key="2">
    <source>
        <dbReference type="SAM" id="MobiDB-lite"/>
    </source>
</evidence>
<dbReference type="PANTHER" id="PTHR23007">
    <property type="entry name" value="CBL"/>
    <property type="match status" value="1"/>
</dbReference>